<name>A0AAD5YIA0_9APHY</name>
<dbReference type="Proteomes" id="UP001212997">
    <property type="component" value="Unassembled WGS sequence"/>
</dbReference>
<keyword evidence="2" id="KW-1185">Reference proteome</keyword>
<evidence type="ECO:0000313" key="1">
    <source>
        <dbReference type="EMBL" id="KAJ3491489.1"/>
    </source>
</evidence>
<accession>A0AAD5YIA0</accession>
<organism evidence="1 2">
    <name type="scientific">Meripilus lineatus</name>
    <dbReference type="NCBI Taxonomy" id="2056292"/>
    <lineage>
        <taxon>Eukaryota</taxon>
        <taxon>Fungi</taxon>
        <taxon>Dikarya</taxon>
        <taxon>Basidiomycota</taxon>
        <taxon>Agaricomycotina</taxon>
        <taxon>Agaricomycetes</taxon>
        <taxon>Polyporales</taxon>
        <taxon>Meripilaceae</taxon>
        <taxon>Meripilus</taxon>
    </lineage>
</organism>
<evidence type="ECO:0000313" key="2">
    <source>
        <dbReference type="Proteomes" id="UP001212997"/>
    </source>
</evidence>
<gene>
    <name evidence="1" type="ORF">NLI96_g661</name>
</gene>
<proteinExistence type="predicted"/>
<dbReference type="AlphaFoldDB" id="A0AAD5YIA0"/>
<dbReference type="EMBL" id="JANAWD010000011">
    <property type="protein sequence ID" value="KAJ3491489.1"/>
    <property type="molecule type" value="Genomic_DNA"/>
</dbReference>
<reference evidence="1" key="1">
    <citation type="submission" date="2022-07" db="EMBL/GenBank/DDBJ databases">
        <title>Genome Sequence of Physisporinus lineatus.</title>
        <authorList>
            <person name="Buettner E."/>
        </authorList>
    </citation>
    <scope>NUCLEOTIDE SEQUENCE</scope>
    <source>
        <strain evidence="1">VT162</strain>
    </source>
</reference>
<sequence length="137" mass="15199">MSRTSTISPTTPIRPRQLLRRSIRSITITIITTFFHEPSQLPPLLIQRRRFIRLRQSTEDTKLVPGFDPFVSEYASTASSFDPGDDHPFVGSLGFLEPFGEFVADDAPASVAAGVEVLFETGEAFAWPEEGEEDVPS</sequence>
<protein>
    <submittedName>
        <fullName evidence="1">Uncharacterized protein</fullName>
    </submittedName>
</protein>
<comment type="caution">
    <text evidence="1">The sequence shown here is derived from an EMBL/GenBank/DDBJ whole genome shotgun (WGS) entry which is preliminary data.</text>
</comment>